<keyword evidence="7" id="KW-0408">Iron</keyword>
<dbReference type="AlphaFoldDB" id="A0A9N9BEH9"/>
<evidence type="ECO:0000313" key="10">
    <source>
        <dbReference type="EMBL" id="CAG8560976.1"/>
    </source>
</evidence>
<evidence type="ECO:0000256" key="2">
    <source>
        <dbReference type="ARBA" id="ARBA00022617"/>
    </source>
</evidence>
<keyword evidence="11" id="KW-1185">Reference proteome</keyword>
<evidence type="ECO:0000256" key="4">
    <source>
        <dbReference type="ARBA" id="ARBA00022723"/>
    </source>
</evidence>
<dbReference type="InterPro" id="IPR050665">
    <property type="entry name" value="Cytochrome_P450_Monooxygen"/>
</dbReference>
<keyword evidence="2" id="KW-0349">Heme</keyword>
<sequence>MTLPITQLYAGAFTVAVGIALVRYLTYSRLSNTKQPYLAKIMHSDNILSGSFLKESGTGHQLTPLESRALSNLRLAATFDICNSFTTTEENIHREFRQQAAQRLNLTESEWKAIVCKAQLAISSYLQISLQQTNSLYLKVSLPSMVRVVVLKVVLSTMFDEYQTHSLPTDQEYRVLDQVADMINKLWILSKQGFPDSESLLNQLNALLNCLLPEVYYPLNIILPSFETMWRVTMRGVMELRFRDCETWNSHYQRMFKDILNNPSLHTMKKLDREYGASMNDIVNEILRLYPPTRRIHRAISASDSCSPVITSVDIDSLHRDPDIWGKDSLCFRPSRWRSGLSETQNAAFFPFGKKIFVCPAKPSFAPRMLAILVGAISIGIEQANLEWGQERNSFVEKQPISNRREDLDALSISYRQSNLPTFFTKVSTVADTSKLQLDNPQVGEITLKNNCQ</sequence>
<dbReference type="InterPro" id="IPR036396">
    <property type="entry name" value="Cyt_P450_sf"/>
</dbReference>
<evidence type="ECO:0000256" key="5">
    <source>
        <dbReference type="ARBA" id="ARBA00022989"/>
    </source>
</evidence>
<evidence type="ECO:0000313" key="11">
    <source>
        <dbReference type="Proteomes" id="UP000789739"/>
    </source>
</evidence>
<dbReference type="Gene3D" id="1.10.630.10">
    <property type="entry name" value="Cytochrome P450"/>
    <property type="match status" value="1"/>
</dbReference>
<gene>
    <name evidence="10" type="ORF">PBRASI_LOCUS5591</name>
</gene>
<evidence type="ECO:0000256" key="7">
    <source>
        <dbReference type="ARBA" id="ARBA00023004"/>
    </source>
</evidence>
<dbReference type="GO" id="GO:0004497">
    <property type="term" value="F:monooxygenase activity"/>
    <property type="evidence" value="ECO:0007669"/>
    <property type="project" value="InterPro"/>
</dbReference>
<keyword evidence="3 9" id="KW-0812">Transmembrane</keyword>
<feature type="transmembrane region" description="Helical" evidence="9">
    <location>
        <begin position="6"/>
        <end position="25"/>
    </location>
</feature>
<dbReference type="GO" id="GO:0005506">
    <property type="term" value="F:iron ion binding"/>
    <property type="evidence" value="ECO:0007669"/>
    <property type="project" value="InterPro"/>
</dbReference>
<dbReference type="Pfam" id="PF00067">
    <property type="entry name" value="p450"/>
    <property type="match status" value="1"/>
</dbReference>
<dbReference type="GO" id="GO:0016020">
    <property type="term" value="C:membrane"/>
    <property type="evidence" value="ECO:0007669"/>
    <property type="project" value="UniProtKB-SubCell"/>
</dbReference>
<dbReference type="InterPro" id="IPR001128">
    <property type="entry name" value="Cyt_P450"/>
</dbReference>
<dbReference type="EMBL" id="CAJVPI010000666">
    <property type="protein sequence ID" value="CAG8560976.1"/>
    <property type="molecule type" value="Genomic_DNA"/>
</dbReference>
<evidence type="ECO:0000256" key="9">
    <source>
        <dbReference type="SAM" id="Phobius"/>
    </source>
</evidence>
<comment type="caution">
    <text evidence="10">The sequence shown here is derived from an EMBL/GenBank/DDBJ whole genome shotgun (WGS) entry which is preliminary data.</text>
</comment>
<reference evidence="10" key="1">
    <citation type="submission" date="2021-06" db="EMBL/GenBank/DDBJ databases">
        <authorList>
            <person name="Kallberg Y."/>
            <person name="Tangrot J."/>
            <person name="Rosling A."/>
        </authorList>
    </citation>
    <scope>NUCLEOTIDE SEQUENCE</scope>
    <source>
        <strain evidence="10">BR232B</strain>
    </source>
</reference>
<dbReference type="SUPFAM" id="SSF48264">
    <property type="entry name" value="Cytochrome P450"/>
    <property type="match status" value="1"/>
</dbReference>
<keyword evidence="4" id="KW-0479">Metal-binding</keyword>
<dbReference type="Proteomes" id="UP000789739">
    <property type="component" value="Unassembled WGS sequence"/>
</dbReference>
<protein>
    <submittedName>
        <fullName evidence="10">565_t:CDS:1</fullName>
    </submittedName>
</protein>
<evidence type="ECO:0000256" key="8">
    <source>
        <dbReference type="ARBA" id="ARBA00023136"/>
    </source>
</evidence>
<dbReference type="OrthoDB" id="10029320at2759"/>
<dbReference type="GO" id="GO:0020037">
    <property type="term" value="F:heme binding"/>
    <property type="evidence" value="ECO:0007669"/>
    <property type="project" value="InterPro"/>
</dbReference>
<keyword evidence="5 9" id="KW-1133">Transmembrane helix</keyword>
<evidence type="ECO:0000256" key="3">
    <source>
        <dbReference type="ARBA" id="ARBA00022692"/>
    </source>
</evidence>
<organism evidence="10 11">
    <name type="scientific">Paraglomus brasilianum</name>
    <dbReference type="NCBI Taxonomy" id="144538"/>
    <lineage>
        <taxon>Eukaryota</taxon>
        <taxon>Fungi</taxon>
        <taxon>Fungi incertae sedis</taxon>
        <taxon>Mucoromycota</taxon>
        <taxon>Glomeromycotina</taxon>
        <taxon>Glomeromycetes</taxon>
        <taxon>Paraglomerales</taxon>
        <taxon>Paraglomeraceae</taxon>
        <taxon>Paraglomus</taxon>
    </lineage>
</organism>
<name>A0A9N9BEH9_9GLOM</name>
<keyword evidence="8 9" id="KW-0472">Membrane</keyword>
<dbReference type="PANTHER" id="PTHR24282">
    <property type="entry name" value="CYTOCHROME P450 FAMILY MEMBER"/>
    <property type="match status" value="1"/>
</dbReference>
<comment type="subcellular location">
    <subcellularLocation>
        <location evidence="1">Membrane</location>
    </subcellularLocation>
</comment>
<dbReference type="GO" id="GO:0016705">
    <property type="term" value="F:oxidoreductase activity, acting on paired donors, with incorporation or reduction of molecular oxygen"/>
    <property type="evidence" value="ECO:0007669"/>
    <property type="project" value="InterPro"/>
</dbReference>
<evidence type="ECO:0000256" key="6">
    <source>
        <dbReference type="ARBA" id="ARBA00023002"/>
    </source>
</evidence>
<accession>A0A9N9BEH9</accession>
<evidence type="ECO:0000256" key="1">
    <source>
        <dbReference type="ARBA" id="ARBA00004370"/>
    </source>
</evidence>
<keyword evidence="6" id="KW-0560">Oxidoreductase</keyword>
<proteinExistence type="predicted"/>
<dbReference type="PANTHER" id="PTHR24282:SF211">
    <property type="entry name" value="CYTOCHROME P450-RELATED"/>
    <property type="match status" value="1"/>
</dbReference>